<name>X1PDZ4_9ZZZZ</name>
<feature type="non-terminal residue" evidence="1">
    <location>
        <position position="1"/>
    </location>
</feature>
<dbReference type="EMBL" id="BARV01019275">
    <property type="protein sequence ID" value="GAI29134.1"/>
    <property type="molecule type" value="Genomic_DNA"/>
</dbReference>
<evidence type="ECO:0000313" key="1">
    <source>
        <dbReference type="EMBL" id="GAI29134.1"/>
    </source>
</evidence>
<organism evidence="1">
    <name type="scientific">marine sediment metagenome</name>
    <dbReference type="NCBI Taxonomy" id="412755"/>
    <lineage>
        <taxon>unclassified sequences</taxon>
        <taxon>metagenomes</taxon>
        <taxon>ecological metagenomes</taxon>
    </lineage>
</organism>
<sequence>NNGIKDISIYDNDNPVITDVDAQPPPQIQGGYVNITCTVEDNIEVESVNVSITGPGGFDPVNTTMDEGIYYYNARYTIAGSYNYFIWANDTSGNANTSSIFTFDIWDITPPEIMDVLATPSSVPQGGDINITCTVTDNVEVDMVNVSISGHVGFDPVNVSMDEGGYYYNRSYDIAGTYEYFIWVNDTIGNANTSITYFFVIEDTTPPEISNVTITTSDPLDTDSPFGWENITCIVTDNVLVNQVKLVVTNDTITAEYAMDNIPETDTYECNITLMQPR</sequence>
<protein>
    <submittedName>
        <fullName evidence="1">Uncharacterized protein</fullName>
    </submittedName>
</protein>
<feature type="non-terminal residue" evidence="1">
    <location>
        <position position="278"/>
    </location>
</feature>
<reference evidence="1" key="1">
    <citation type="journal article" date="2014" name="Front. Microbiol.">
        <title>High frequency of phylogenetically diverse reductive dehalogenase-homologous genes in deep subseafloor sedimentary metagenomes.</title>
        <authorList>
            <person name="Kawai M."/>
            <person name="Futagami T."/>
            <person name="Toyoda A."/>
            <person name="Takaki Y."/>
            <person name="Nishi S."/>
            <person name="Hori S."/>
            <person name="Arai W."/>
            <person name="Tsubouchi T."/>
            <person name="Morono Y."/>
            <person name="Uchiyama I."/>
            <person name="Ito T."/>
            <person name="Fujiyama A."/>
            <person name="Inagaki F."/>
            <person name="Takami H."/>
        </authorList>
    </citation>
    <scope>NUCLEOTIDE SEQUENCE</scope>
    <source>
        <strain evidence="1">Expedition CK06-06</strain>
    </source>
</reference>
<dbReference type="AlphaFoldDB" id="X1PDZ4"/>
<proteinExistence type="predicted"/>
<accession>X1PDZ4</accession>
<comment type="caution">
    <text evidence="1">The sequence shown here is derived from an EMBL/GenBank/DDBJ whole genome shotgun (WGS) entry which is preliminary data.</text>
</comment>
<gene>
    <name evidence="1" type="ORF">S06H3_32414</name>
</gene>